<dbReference type="Gene3D" id="3.10.100.10">
    <property type="entry name" value="Mannose-Binding Protein A, subunit A"/>
    <property type="match status" value="1"/>
</dbReference>
<feature type="chain" id="PRO_5037183949" evidence="1">
    <location>
        <begin position="23"/>
        <end position="104"/>
    </location>
</feature>
<dbReference type="Proteomes" id="UP000887574">
    <property type="component" value="Unplaced"/>
</dbReference>
<proteinExistence type="predicted"/>
<accession>A0A915DUP3</accession>
<evidence type="ECO:0000313" key="3">
    <source>
        <dbReference type="WBParaSite" id="jg23141"/>
    </source>
</evidence>
<dbReference type="WBParaSite" id="jg23141">
    <property type="protein sequence ID" value="jg23141"/>
    <property type="gene ID" value="jg23141"/>
</dbReference>
<dbReference type="InterPro" id="IPR016186">
    <property type="entry name" value="C-type_lectin-like/link_sf"/>
</dbReference>
<keyword evidence="1" id="KW-0732">Signal</keyword>
<evidence type="ECO:0000256" key="1">
    <source>
        <dbReference type="SAM" id="SignalP"/>
    </source>
</evidence>
<feature type="signal peptide" evidence="1">
    <location>
        <begin position="1"/>
        <end position="22"/>
    </location>
</feature>
<dbReference type="CDD" id="cd00037">
    <property type="entry name" value="CLECT"/>
    <property type="match status" value="1"/>
</dbReference>
<dbReference type="SUPFAM" id="SSF56436">
    <property type="entry name" value="C-type lectin-like"/>
    <property type="match status" value="1"/>
</dbReference>
<name>A0A915DUP3_9BILA</name>
<organism evidence="2 3">
    <name type="scientific">Ditylenchus dipsaci</name>
    <dbReference type="NCBI Taxonomy" id="166011"/>
    <lineage>
        <taxon>Eukaryota</taxon>
        <taxon>Metazoa</taxon>
        <taxon>Ecdysozoa</taxon>
        <taxon>Nematoda</taxon>
        <taxon>Chromadorea</taxon>
        <taxon>Rhabditida</taxon>
        <taxon>Tylenchina</taxon>
        <taxon>Tylenchomorpha</taxon>
        <taxon>Sphaerularioidea</taxon>
        <taxon>Anguinidae</taxon>
        <taxon>Anguininae</taxon>
        <taxon>Ditylenchus</taxon>
    </lineage>
</organism>
<sequence>MILAHPLIASYIFLATSSAVYGARLAREDVEDVSGWTYFNQTDSYYKKFTDKQSFDDAEKKCQEYNHSHLTSFHSKLEFDFLLSLSRRHVEVFGLACAILPDPD</sequence>
<reference evidence="3" key="1">
    <citation type="submission" date="2022-11" db="UniProtKB">
        <authorList>
            <consortium name="WormBaseParasite"/>
        </authorList>
    </citation>
    <scope>IDENTIFICATION</scope>
</reference>
<evidence type="ECO:0000313" key="2">
    <source>
        <dbReference type="Proteomes" id="UP000887574"/>
    </source>
</evidence>
<keyword evidence="2" id="KW-1185">Reference proteome</keyword>
<dbReference type="AlphaFoldDB" id="A0A915DUP3"/>
<dbReference type="InterPro" id="IPR016187">
    <property type="entry name" value="CTDL_fold"/>
</dbReference>
<protein>
    <submittedName>
        <fullName evidence="3">C-type lectin domain-containing protein</fullName>
    </submittedName>
</protein>